<protein>
    <submittedName>
        <fullName evidence="1">Uncharacterized protein</fullName>
    </submittedName>
</protein>
<name>A0A6C8H3C8_SALET</name>
<dbReference type="AlphaFoldDB" id="A0A6C8H3C8"/>
<organism evidence="1 2">
    <name type="scientific">Salmonella enterica subsp. enterica serovar Uganda str. R8-3404</name>
    <dbReference type="NCBI Taxonomy" id="913083"/>
    <lineage>
        <taxon>Bacteria</taxon>
        <taxon>Pseudomonadati</taxon>
        <taxon>Pseudomonadota</taxon>
        <taxon>Gammaproteobacteria</taxon>
        <taxon>Enterobacterales</taxon>
        <taxon>Enterobacteriaceae</taxon>
        <taxon>Salmonella</taxon>
    </lineage>
</organism>
<proteinExistence type="predicted"/>
<dbReference type="EMBL" id="AFCV01000507">
    <property type="protein sequence ID" value="EHC92986.1"/>
    <property type="molecule type" value="Genomic_DNA"/>
</dbReference>
<dbReference type="Proteomes" id="UP000003915">
    <property type="component" value="Unassembled WGS sequence"/>
</dbReference>
<evidence type="ECO:0000313" key="2">
    <source>
        <dbReference type="Proteomes" id="UP000003915"/>
    </source>
</evidence>
<sequence>MNGKKAFAPRSAKIRITGLENLILDFGNLLRRPGTRYADH</sequence>
<comment type="caution">
    <text evidence="1">The sequence shown here is derived from an EMBL/GenBank/DDBJ whole genome shotgun (WGS) entry which is preliminary data.</text>
</comment>
<accession>A0A6C8H3C8</accession>
<gene>
    <name evidence="1" type="ORF">LTSEUGA_1912</name>
</gene>
<evidence type="ECO:0000313" key="1">
    <source>
        <dbReference type="EMBL" id="EHC92986.1"/>
    </source>
</evidence>
<reference evidence="1 2" key="1">
    <citation type="journal article" date="2011" name="BMC Genomics">
        <title>Genome sequencing reveals diversification of virulence factor content and possible host adaptation in distinct subpopulations of Salmonella enterica.</title>
        <authorList>
            <person name="den Bakker H.C."/>
            <person name="Moreno Switt A.I."/>
            <person name="Govoni G."/>
            <person name="Cummings C.A."/>
            <person name="Ranieri M.L."/>
            <person name="Degoricija L."/>
            <person name="Hoelzer K."/>
            <person name="Rodriguez-Rivera L.D."/>
            <person name="Brown S."/>
            <person name="Bolchacova E."/>
            <person name="Furtado M.R."/>
            <person name="Wiedmann M."/>
        </authorList>
    </citation>
    <scope>NUCLEOTIDE SEQUENCE [LARGE SCALE GENOMIC DNA]</scope>
    <source>
        <strain evidence="1 2">R8-3404</strain>
    </source>
</reference>